<dbReference type="SUPFAM" id="SSF55729">
    <property type="entry name" value="Acyl-CoA N-acyltransferases (Nat)"/>
    <property type="match status" value="1"/>
</dbReference>
<evidence type="ECO:0000259" key="1">
    <source>
        <dbReference type="PROSITE" id="PS51186"/>
    </source>
</evidence>
<keyword evidence="3" id="KW-1185">Reference proteome</keyword>
<dbReference type="InterPro" id="IPR000182">
    <property type="entry name" value="GNAT_dom"/>
</dbReference>
<evidence type="ECO:0000313" key="3">
    <source>
        <dbReference type="Proteomes" id="UP000587991"/>
    </source>
</evidence>
<gene>
    <name evidence="2" type="ORF">HF682_04965</name>
</gene>
<accession>A0A847S3Y5</accession>
<dbReference type="GO" id="GO:0016747">
    <property type="term" value="F:acyltransferase activity, transferring groups other than amino-acyl groups"/>
    <property type="evidence" value="ECO:0007669"/>
    <property type="project" value="InterPro"/>
</dbReference>
<dbReference type="EMBL" id="JABAIM010000001">
    <property type="protein sequence ID" value="NLR74503.1"/>
    <property type="molecule type" value="Genomic_DNA"/>
</dbReference>
<dbReference type="RefSeq" id="WP_168876116.1">
    <property type="nucleotide sequence ID" value="NZ_JABAIM010000001.1"/>
</dbReference>
<keyword evidence="2" id="KW-0808">Transferase</keyword>
<proteinExistence type="predicted"/>
<dbReference type="CDD" id="cd04301">
    <property type="entry name" value="NAT_SF"/>
    <property type="match status" value="1"/>
</dbReference>
<name>A0A847S3Y5_9NEIS</name>
<dbReference type="Proteomes" id="UP000587991">
    <property type="component" value="Unassembled WGS sequence"/>
</dbReference>
<sequence>MSLKLEPLAQYPQYHAVVADWFSTEWPDYYGPGGVGDAPADVARYAQPANTAPYGLLALQDDQPCGFAALKTETFPSHPELGPWLGAAYVPPPLRRGGIGAALITGLEDAARQMGYPQLYCATATTDSLMLRCHWTLLDTVQHQGHAIRVYFKPLSSRS</sequence>
<protein>
    <submittedName>
        <fullName evidence="2">GNAT family N-acetyltransferase</fullName>
    </submittedName>
</protein>
<feature type="domain" description="N-acetyltransferase" evidence="1">
    <location>
        <begin position="3"/>
        <end position="159"/>
    </location>
</feature>
<dbReference type="InterPro" id="IPR016181">
    <property type="entry name" value="Acyl_CoA_acyltransferase"/>
</dbReference>
<organism evidence="2 3">
    <name type="scientific">Leeia aquatica</name>
    <dbReference type="NCBI Taxonomy" id="2725557"/>
    <lineage>
        <taxon>Bacteria</taxon>
        <taxon>Pseudomonadati</taxon>
        <taxon>Pseudomonadota</taxon>
        <taxon>Betaproteobacteria</taxon>
        <taxon>Neisseriales</taxon>
        <taxon>Leeiaceae</taxon>
        <taxon>Leeia</taxon>
    </lineage>
</organism>
<dbReference type="PROSITE" id="PS51186">
    <property type="entry name" value="GNAT"/>
    <property type="match status" value="1"/>
</dbReference>
<evidence type="ECO:0000313" key="2">
    <source>
        <dbReference type="EMBL" id="NLR74503.1"/>
    </source>
</evidence>
<comment type="caution">
    <text evidence="2">The sequence shown here is derived from an EMBL/GenBank/DDBJ whole genome shotgun (WGS) entry which is preliminary data.</text>
</comment>
<dbReference type="Pfam" id="PF00583">
    <property type="entry name" value="Acetyltransf_1"/>
    <property type="match status" value="1"/>
</dbReference>
<reference evidence="2 3" key="1">
    <citation type="submission" date="2020-04" db="EMBL/GenBank/DDBJ databases">
        <title>Draft genome of Leeia sp. IMCC25680.</title>
        <authorList>
            <person name="Song J."/>
            <person name="Cho J.-C."/>
        </authorList>
    </citation>
    <scope>NUCLEOTIDE SEQUENCE [LARGE SCALE GENOMIC DNA]</scope>
    <source>
        <strain evidence="2 3">IMCC25680</strain>
    </source>
</reference>
<dbReference type="AlphaFoldDB" id="A0A847S3Y5"/>
<dbReference type="Gene3D" id="3.40.630.30">
    <property type="match status" value="1"/>
</dbReference>